<proteinExistence type="predicted"/>
<protein>
    <submittedName>
        <fullName evidence="2">Uncharacterized protein</fullName>
    </submittedName>
</protein>
<keyword evidence="3" id="KW-1185">Reference proteome</keyword>
<dbReference type="EMBL" id="MU863629">
    <property type="protein sequence ID" value="KAK4103068.1"/>
    <property type="molecule type" value="Genomic_DNA"/>
</dbReference>
<organism evidence="2 3">
    <name type="scientific">Parathielavia hyrcaniae</name>
    <dbReference type="NCBI Taxonomy" id="113614"/>
    <lineage>
        <taxon>Eukaryota</taxon>
        <taxon>Fungi</taxon>
        <taxon>Dikarya</taxon>
        <taxon>Ascomycota</taxon>
        <taxon>Pezizomycotina</taxon>
        <taxon>Sordariomycetes</taxon>
        <taxon>Sordariomycetidae</taxon>
        <taxon>Sordariales</taxon>
        <taxon>Chaetomiaceae</taxon>
        <taxon>Parathielavia</taxon>
    </lineage>
</organism>
<sequence>MKDYNAGNTLYRQKIKVDPASLLCRTEQRSRSSRHSMPCSSLNWLSSPLSISCARWSTAQHRGHYIISSTYATSLHQPGSRLSRHSTAYARTNCPVSTALFVDLTACGVKYRVIYPDPASGVVANVTGKETLVVAGTPPSFALLSSLPGSCSLNASVLGCQWACVVPQAPTHTPAPLSLPWLEPGYPASDLRFADFMAHFPDSPRRPSFSPRFHLPRPERRSGGYTWKTPDRPPETYFCAVLFIAFFQLSCRVQVLTYTHLKFDRQFPRIVPGKPRSGLNPKPGASPVGLVKRGLISASASPGTGQRTPRPPALARPSWRPASPDLERVPHPIGGPSLILSGEVRCATHWTHAIPPGLLALLRDSDESPARYLAIPPWQHPPSKGRLQTSIRSAR</sequence>
<dbReference type="AlphaFoldDB" id="A0AAN6Q3X1"/>
<feature type="region of interest" description="Disordered" evidence="1">
    <location>
        <begin position="376"/>
        <end position="395"/>
    </location>
</feature>
<evidence type="ECO:0000313" key="2">
    <source>
        <dbReference type="EMBL" id="KAK4103068.1"/>
    </source>
</evidence>
<evidence type="ECO:0000313" key="3">
    <source>
        <dbReference type="Proteomes" id="UP001305647"/>
    </source>
</evidence>
<dbReference type="Proteomes" id="UP001305647">
    <property type="component" value="Unassembled WGS sequence"/>
</dbReference>
<accession>A0AAN6Q3X1</accession>
<reference evidence="2" key="2">
    <citation type="submission" date="2023-05" db="EMBL/GenBank/DDBJ databases">
        <authorList>
            <consortium name="Lawrence Berkeley National Laboratory"/>
            <person name="Steindorff A."/>
            <person name="Hensen N."/>
            <person name="Bonometti L."/>
            <person name="Westerberg I."/>
            <person name="Brannstrom I.O."/>
            <person name="Guillou S."/>
            <person name="Cros-Aarteil S."/>
            <person name="Calhoun S."/>
            <person name="Haridas S."/>
            <person name="Kuo A."/>
            <person name="Mondo S."/>
            <person name="Pangilinan J."/>
            <person name="Riley R."/>
            <person name="Labutti K."/>
            <person name="Andreopoulos B."/>
            <person name="Lipzen A."/>
            <person name="Chen C."/>
            <person name="Yanf M."/>
            <person name="Daum C."/>
            <person name="Ng V."/>
            <person name="Clum A."/>
            <person name="Ohm R."/>
            <person name="Martin F."/>
            <person name="Silar P."/>
            <person name="Natvig D."/>
            <person name="Lalanne C."/>
            <person name="Gautier V."/>
            <person name="Ament-Velasquez S.L."/>
            <person name="Kruys A."/>
            <person name="Hutchinson M.I."/>
            <person name="Powell A.J."/>
            <person name="Barry K."/>
            <person name="Miller A.N."/>
            <person name="Grigoriev I.V."/>
            <person name="Debuchy R."/>
            <person name="Gladieux P."/>
            <person name="Thoren M.H."/>
            <person name="Johannesson H."/>
        </authorList>
    </citation>
    <scope>NUCLEOTIDE SEQUENCE</scope>
    <source>
        <strain evidence="2">CBS 757.83</strain>
    </source>
</reference>
<feature type="region of interest" description="Disordered" evidence="1">
    <location>
        <begin position="298"/>
        <end position="327"/>
    </location>
</feature>
<feature type="compositionally biased region" description="Polar residues" evidence="1">
    <location>
        <begin position="386"/>
        <end position="395"/>
    </location>
</feature>
<name>A0AAN6Q3X1_9PEZI</name>
<feature type="compositionally biased region" description="Polar residues" evidence="1">
    <location>
        <begin position="298"/>
        <end position="307"/>
    </location>
</feature>
<gene>
    <name evidence="2" type="ORF">N658DRAFT_494390</name>
</gene>
<reference evidence="2" key="1">
    <citation type="journal article" date="2023" name="Mol. Phylogenet. Evol.">
        <title>Genome-scale phylogeny and comparative genomics of the fungal order Sordariales.</title>
        <authorList>
            <person name="Hensen N."/>
            <person name="Bonometti L."/>
            <person name="Westerberg I."/>
            <person name="Brannstrom I.O."/>
            <person name="Guillou S."/>
            <person name="Cros-Aarteil S."/>
            <person name="Calhoun S."/>
            <person name="Haridas S."/>
            <person name="Kuo A."/>
            <person name="Mondo S."/>
            <person name="Pangilinan J."/>
            <person name="Riley R."/>
            <person name="LaButti K."/>
            <person name="Andreopoulos B."/>
            <person name="Lipzen A."/>
            <person name="Chen C."/>
            <person name="Yan M."/>
            <person name="Daum C."/>
            <person name="Ng V."/>
            <person name="Clum A."/>
            <person name="Steindorff A."/>
            <person name="Ohm R.A."/>
            <person name="Martin F."/>
            <person name="Silar P."/>
            <person name="Natvig D.O."/>
            <person name="Lalanne C."/>
            <person name="Gautier V."/>
            <person name="Ament-Velasquez S.L."/>
            <person name="Kruys A."/>
            <person name="Hutchinson M.I."/>
            <person name="Powell A.J."/>
            <person name="Barry K."/>
            <person name="Miller A.N."/>
            <person name="Grigoriev I.V."/>
            <person name="Debuchy R."/>
            <person name="Gladieux P."/>
            <person name="Hiltunen Thoren M."/>
            <person name="Johannesson H."/>
        </authorList>
    </citation>
    <scope>NUCLEOTIDE SEQUENCE</scope>
    <source>
        <strain evidence="2">CBS 757.83</strain>
    </source>
</reference>
<comment type="caution">
    <text evidence="2">The sequence shown here is derived from an EMBL/GenBank/DDBJ whole genome shotgun (WGS) entry which is preliminary data.</text>
</comment>
<evidence type="ECO:0000256" key="1">
    <source>
        <dbReference type="SAM" id="MobiDB-lite"/>
    </source>
</evidence>